<evidence type="ECO:0000313" key="2">
    <source>
        <dbReference type="Proteomes" id="UP000290244"/>
    </source>
</evidence>
<evidence type="ECO:0000313" key="1">
    <source>
        <dbReference type="EMBL" id="QBG35313.1"/>
    </source>
</evidence>
<dbReference type="RefSeq" id="WP_130600366.1">
    <property type="nucleotide sequence ID" value="NZ_CP034759.1"/>
</dbReference>
<dbReference type="Proteomes" id="UP000290244">
    <property type="component" value="Chromosome"/>
</dbReference>
<sequence>MQIQNLAVNYPRDNQLTSGKRAVAPEESITIGKVNEEAKSSRNTVEQAERVNQPQDTVNFDEKTLAELERSTQLFAVNNSELNYQNSNQLAKEQITRNNQTAISSYQLVGNLAQRESVQSMMGVDLFA</sequence>
<gene>
    <name evidence="1" type="ORF">EMK97_06050</name>
</gene>
<dbReference type="EMBL" id="CP034759">
    <property type="protein sequence ID" value="QBG35313.1"/>
    <property type="molecule type" value="Genomic_DNA"/>
</dbReference>
<proteinExistence type="predicted"/>
<name>A0A4P6P2C9_9GAMM</name>
<dbReference type="KEGG" id="lsd:EMK97_06050"/>
<organism evidence="1 2">
    <name type="scientific">Litorilituus sediminis</name>
    <dbReference type="NCBI Taxonomy" id="718192"/>
    <lineage>
        <taxon>Bacteria</taxon>
        <taxon>Pseudomonadati</taxon>
        <taxon>Pseudomonadota</taxon>
        <taxon>Gammaproteobacteria</taxon>
        <taxon>Alteromonadales</taxon>
        <taxon>Colwelliaceae</taxon>
        <taxon>Litorilituus</taxon>
    </lineage>
</organism>
<protein>
    <submittedName>
        <fullName evidence="1">Uncharacterized protein</fullName>
    </submittedName>
</protein>
<dbReference type="OrthoDB" id="6227695at2"/>
<keyword evidence="2" id="KW-1185">Reference proteome</keyword>
<dbReference type="AlphaFoldDB" id="A0A4P6P2C9"/>
<reference evidence="1 2" key="1">
    <citation type="submission" date="2018-12" db="EMBL/GenBank/DDBJ databases">
        <title>Complete genome of Litorilituus sediminis.</title>
        <authorList>
            <person name="Liu A."/>
            <person name="Rong J."/>
        </authorList>
    </citation>
    <scope>NUCLEOTIDE SEQUENCE [LARGE SCALE GENOMIC DNA]</scope>
    <source>
        <strain evidence="1 2">JCM 17549</strain>
    </source>
</reference>
<accession>A0A4P6P2C9</accession>